<dbReference type="CDD" id="cd06261">
    <property type="entry name" value="TM_PBP2"/>
    <property type="match status" value="1"/>
</dbReference>
<keyword evidence="2 7" id="KW-0813">Transport</keyword>
<evidence type="ECO:0000256" key="6">
    <source>
        <dbReference type="ARBA" id="ARBA00023136"/>
    </source>
</evidence>
<dbReference type="InterPro" id="IPR000515">
    <property type="entry name" value="MetI-like"/>
</dbReference>
<feature type="transmembrane region" description="Helical" evidence="7">
    <location>
        <begin position="110"/>
        <end position="127"/>
    </location>
</feature>
<dbReference type="SUPFAM" id="SSF161098">
    <property type="entry name" value="MetI-like"/>
    <property type="match status" value="1"/>
</dbReference>
<dbReference type="EMBL" id="JAFFJS010000007">
    <property type="protein sequence ID" value="MBM9434141.1"/>
    <property type="molecule type" value="Genomic_DNA"/>
</dbReference>
<feature type="transmembrane region" description="Helical" evidence="7">
    <location>
        <begin position="188"/>
        <end position="218"/>
    </location>
</feature>
<comment type="similarity">
    <text evidence="7">Belongs to the binding-protein-dependent transport system permease family.</text>
</comment>
<evidence type="ECO:0000256" key="3">
    <source>
        <dbReference type="ARBA" id="ARBA00022475"/>
    </source>
</evidence>
<feature type="transmembrane region" description="Helical" evidence="7">
    <location>
        <begin position="238"/>
        <end position="260"/>
    </location>
</feature>
<proteinExistence type="inferred from homology"/>
<keyword evidence="10" id="KW-1185">Reference proteome</keyword>
<name>A0ABS2TKR4_9ACTO</name>
<comment type="subcellular location">
    <subcellularLocation>
        <location evidence="1 7">Cell membrane</location>
        <topology evidence="1 7">Multi-pass membrane protein</topology>
    </subcellularLocation>
</comment>
<gene>
    <name evidence="9" type="ORF">JVW63_10595</name>
</gene>
<dbReference type="Proteomes" id="UP000705983">
    <property type="component" value="Unassembled WGS sequence"/>
</dbReference>
<keyword evidence="4 7" id="KW-0812">Transmembrane</keyword>
<dbReference type="PANTHER" id="PTHR43386">
    <property type="entry name" value="OLIGOPEPTIDE TRANSPORT SYSTEM PERMEASE PROTEIN APPC"/>
    <property type="match status" value="1"/>
</dbReference>
<evidence type="ECO:0000259" key="8">
    <source>
        <dbReference type="PROSITE" id="PS50928"/>
    </source>
</evidence>
<keyword evidence="5 7" id="KW-1133">Transmembrane helix</keyword>
<keyword evidence="3" id="KW-1003">Cell membrane</keyword>
<evidence type="ECO:0000256" key="7">
    <source>
        <dbReference type="RuleBase" id="RU363032"/>
    </source>
</evidence>
<dbReference type="Gene3D" id="1.10.3720.10">
    <property type="entry name" value="MetI-like"/>
    <property type="match status" value="1"/>
</dbReference>
<evidence type="ECO:0000313" key="10">
    <source>
        <dbReference type="Proteomes" id="UP000705983"/>
    </source>
</evidence>
<feature type="domain" description="ABC transmembrane type-1" evidence="8">
    <location>
        <begin position="71"/>
        <end position="261"/>
    </location>
</feature>
<dbReference type="PROSITE" id="PS50928">
    <property type="entry name" value="ABC_TM1"/>
    <property type="match status" value="1"/>
</dbReference>
<feature type="transmembrane region" description="Helical" evidence="7">
    <location>
        <begin position="75"/>
        <end position="98"/>
    </location>
</feature>
<reference evidence="10" key="1">
    <citation type="submission" date="2021-02" db="EMBL/GenBank/DDBJ databases">
        <title>Leucobacter sp. CX169.</title>
        <authorList>
            <person name="Cheng Y."/>
        </authorList>
    </citation>
    <scope>NUCLEOTIDE SEQUENCE [LARGE SCALE GENOMIC DNA]</scope>
    <source>
        <strain evidence="10">JY899</strain>
    </source>
</reference>
<dbReference type="PANTHER" id="PTHR43386:SF25">
    <property type="entry name" value="PEPTIDE ABC TRANSPORTER PERMEASE PROTEIN"/>
    <property type="match status" value="1"/>
</dbReference>
<keyword evidence="6 7" id="KW-0472">Membrane</keyword>
<evidence type="ECO:0000313" key="9">
    <source>
        <dbReference type="EMBL" id="MBM9434141.1"/>
    </source>
</evidence>
<dbReference type="InterPro" id="IPR050366">
    <property type="entry name" value="BP-dependent_transpt_permease"/>
</dbReference>
<dbReference type="InterPro" id="IPR035906">
    <property type="entry name" value="MetI-like_sf"/>
</dbReference>
<dbReference type="RefSeq" id="WP_187997150.1">
    <property type="nucleotide sequence ID" value="NZ_JACEXG010000007.1"/>
</dbReference>
<accession>A0ABS2TKR4</accession>
<feature type="transmembrane region" description="Helical" evidence="7">
    <location>
        <begin position="12"/>
        <end position="31"/>
    </location>
</feature>
<dbReference type="Pfam" id="PF00528">
    <property type="entry name" value="BPD_transp_1"/>
    <property type="match status" value="1"/>
</dbReference>
<evidence type="ECO:0000256" key="1">
    <source>
        <dbReference type="ARBA" id="ARBA00004651"/>
    </source>
</evidence>
<organism evidence="9 10">
    <name type="scientific">Flaviflexus equikiangi</name>
    <dbReference type="NCBI Taxonomy" id="2758573"/>
    <lineage>
        <taxon>Bacteria</taxon>
        <taxon>Bacillati</taxon>
        <taxon>Actinomycetota</taxon>
        <taxon>Actinomycetes</taxon>
        <taxon>Actinomycetales</taxon>
        <taxon>Actinomycetaceae</taxon>
        <taxon>Flaviflexus</taxon>
    </lineage>
</organism>
<comment type="caution">
    <text evidence="9">The sequence shown here is derived from an EMBL/GenBank/DDBJ whole genome shotgun (WGS) entry which is preliminary data.</text>
</comment>
<protein>
    <submittedName>
        <fullName evidence="9">ABC transporter permease</fullName>
    </submittedName>
</protein>
<evidence type="ECO:0000256" key="4">
    <source>
        <dbReference type="ARBA" id="ARBA00022692"/>
    </source>
</evidence>
<feature type="transmembrane region" description="Helical" evidence="7">
    <location>
        <begin position="133"/>
        <end position="150"/>
    </location>
</feature>
<evidence type="ECO:0000256" key="5">
    <source>
        <dbReference type="ARBA" id="ARBA00022989"/>
    </source>
</evidence>
<sequence length="272" mass="28271">MITARRVNLGAWLSLAYLLVLLIAAIAPSLIAPGDPLAVAPADGFAAPSLEHWFGTDESGRDTFRRVVHGTRDSLIIGVAATGVGIVLAMILGIGAALGPRWVDFGANRLIEVLFALPGVVLALLLITVLGPGVVTSTLAVGVAAAPGYARMIRAQTVTIASSGYVEADRALGRTPGQILRRRIFPNLVAPLFVIATLGVGQGVVWASALSYLGLGVSPPSPEWGAMMNAGRTYLTSSAWWLTLFPGLAIILTAVSTTALSRAIAARSRRDS</sequence>
<evidence type="ECO:0000256" key="2">
    <source>
        <dbReference type="ARBA" id="ARBA00022448"/>
    </source>
</evidence>